<feature type="region of interest" description="Disordered" evidence="2">
    <location>
        <begin position="449"/>
        <end position="978"/>
    </location>
</feature>
<feature type="compositionally biased region" description="Basic and acidic residues" evidence="2">
    <location>
        <begin position="562"/>
        <end position="584"/>
    </location>
</feature>
<dbReference type="RefSeq" id="WP_183646091.1">
    <property type="nucleotide sequence ID" value="NZ_JACHWU010000001.1"/>
</dbReference>
<feature type="compositionally biased region" description="Low complexity" evidence="2">
    <location>
        <begin position="818"/>
        <end position="827"/>
    </location>
</feature>
<feature type="compositionally biased region" description="Gly residues" evidence="2">
    <location>
        <begin position="473"/>
        <end position="486"/>
    </location>
</feature>
<evidence type="ECO:0000313" key="4">
    <source>
        <dbReference type="Proteomes" id="UP000550714"/>
    </source>
</evidence>
<feature type="compositionally biased region" description="Polar residues" evidence="2">
    <location>
        <begin position="727"/>
        <end position="738"/>
    </location>
</feature>
<feature type="compositionally biased region" description="Low complexity" evidence="2">
    <location>
        <begin position="619"/>
        <end position="638"/>
    </location>
</feature>
<proteinExistence type="predicted"/>
<feature type="compositionally biased region" description="Gly residues" evidence="2">
    <location>
        <begin position="667"/>
        <end position="680"/>
    </location>
</feature>
<feature type="compositionally biased region" description="Low complexity" evidence="2">
    <location>
        <begin position="853"/>
        <end position="896"/>
    </location>
</feature>
<comment type="caution">
    <text evidence="3">The sequence shown here is derived from an EMBL/GenBank/DDBJ whole genome shotgun (WGS) entry which is preliminary data.</text>
</comment>
<feature type="compositionally biased region" description="Gly residues" evidence="2">
    <location>
        <begin position="930"/>
        <end position="970"/>
    </location>
</feature>
<evidence type="ECO:0000256" key="1">
    <source>
        <dbReference type="SAM" id="Coils"/>
    </source>
</evidence>
<feature type="compositionally biased region" description="Basic and acidic residues" evidence="2">
    <location>
        <begin position="681"/>
        <end position="698"/>
    </location>
</feature>
<name>A0A839RVD1_9PSEU</name>
<reference evidence="3 4" key="1">
    <citation type="submission" date="2020-08" db="EMBL/GenBank/DDBJ databases">
        <title>Genomic Encyclopedia of Type Strains, Phase III (KMG-III): the genomes of soil and plant-associated and newly described type strains.</title>
        <authorList>
            <person name="Whitman W."/>
        </authorList>
    </citation>
    <scope>NUCLEOTIDE SEQUENCE [LARGE SCALE GENOMIC DNA]</scope>
    <source>
        <strain evidence="3 4">CECT 8577</strain>
    </source>
</reference>
<feature type="region of interest" description="Disordered" evidence="2">
    <location>
        <begin position="162"/>
        <end position="196"/>
    </location>
</feature>
<feature type="coiled-coil region" evidence="1">
    <location>
        <begin position="384"/>
        <end position="418"/>
    </location>
</feature>
<organism evidence="3 4">
    <name type="scientific">Prauserella isguenensis</name>
    <dbReference type="NCBI Taxonomy" id="1470180"/>
    <lineage>
        <taxon>Bacteria</taxon>
        <taxon>Bacillati</taxon>
        <taxon>Actinomycetota</taxon>
        <taxon>Actinomycetes</taxon>
        <taxon>Pseudonocardiales</taxon>
        <taxon>Pseudonocardiaceae</taxon>
        <taxon>Prauserella</taxon>
    </lineage>
</organism>
<evidence type="ECO:0000256" key="2">
    <source>
        <dbReference type="SAM" id="MobiDB-lite"/>
    </source>
</evidence>
<evidence type="ECO:0000313" key="3">
    <source>
        <dbReference type="EMBL" id="MBB3049115.1"/>
    </source>
</evidence>
<feature type="compositionally biased region" description="Basic and acidic residues" evidence="2">
    <location>
        <begin position="165"/>
        <end position="176"/>
    </location>
</feature>
<accession>A0A839RVD1</accession>
<gene>
    <name evidence="3" type="ORF">FHS23_000110</name>
</gene>
<evidence type="ECO:0008006" key="5">
    <source>
        <dbReference type="Google" id="ProtNLM"/>
    </source>
</evidence>
<keyword evidence="1" id="KW-0175">Coiled coil</keyword>
<keyword evidence="4" id="KW-1185">Reference proteome</keyword>
<feature type="compositionally biased region" description="Gly residues" evidence="2">
    <location>
        <begin position="897"/>
        <end position="909"/>
    </location>
</feature>
<dbReference type="Proteomes" id="UP000550714">
    <property type="component" value="Unassembled WGS sequence"/>
</dbReference>
<protein>
    <recommendedName>
        <fullName evidence="5">WXG100 family type VII secretion target</fullName>
    </recommendedName>
</protein>
<feature type="compositionally biased region" description="Low complexity" evidence="2">
    <location>
        <begin position="766"/>
        <end position="782"/>
    </location>
</feature>
<dbReference type="EMBL" id="JACHWU010000001">
    <property type="protein sequence ID" value="MBB3049115.1"/>
    <property type="molecule type" value="Genomic_DNA"/>
</dbReference>
<feature type="compositionally biased region" description="Low complexity" evidence="2">
    <location>
        <begin position="463"/>
        <end position="472"/>
    </location>
</feature>
<feature type="compositionally biased region" description="Gly residues" evidence="2">
    <location>
        <begin position="639"/>
        <end position="654"/>
    </location>
</feature>
<feature type="compositionally biased region" description="Gly residues" evidence="2">
    <location>
        <begin position="840"/>
        <end position="852"/>
    </location>
</feature>
<sequence>MDGKTSTALSGILGQEARAEAAQKTAKSMFTDAELKEMKTLLDDPSVSPEHRGQMLMALSNADMVSVQEIDEYSNKYGYDAEDIKRGGEAPLENLYNAQRSLRRAQREAHQGKISDAKDSLQELKSYRSSDQIIDKAKLIVKLFSEFYPKYTEVKSLGYNADSGDPGKREMPRAEINDPNSGQGKAGATAKYSADGNKPDDIRAGLDEFRGIEFHCFWQDSNSFSDTHEKVGEIKESLNGAWQDGTADWVGEAKDAAGQRNSAINKNAGDLSQALNTSADSVMAGIDAVRECVAQYVEVVLDMYGNGRISGLVPSDIDTLIAVVQQFPSGISRLEEMKDTNVFQDIAGGFMELQSFGMYSGGVPRGQSSLFDFQDYKFSEVINSDNIDQELQRGRQALKDAENQLKAFLGAYEQKAQQFHGVGQEYVGGIQTNYSEMINALNKNLGQVFGDQGGDKPAVPADQQTATQTAGPVQGGGPPTGGGPQQPGGSPTGSPAVPPQASVDPAAAGEQAPGETGQGGSGQPKPGEPGEAGEEKNPVTGGELETDPETGEPYPIDPETGEAVKDATERDRLTVEQGDKKFELAEPNADGEMNISVDDGNGQLKDYKLDFGDGEDASGGAQPGAPNQGGPAQVAGQSQGPGGENQGPGAGQGQNPGEPGRQDFGPQGSGDGADGAQGGGQDEKVYTPDEDGKIRIQDGETEIVAEQPDGPDGPTKVTVDDGKGEPTTYTLGQEQSEPSAAGDGMRPGSGGAEFAARGMTAESGPVGQADAAEGGVAQAAQDSGPPAPSDVGAADAGSVTGDLGAAGGGTPAESGGEAMQAAPSASAAGGGPSMPDDMGSAGGGSPESGGGAPAAEPSPAGQPGGDQAPAAEAADGGGADDSTAPASNLGSSLGDDALGGGAGEAGGSSLGDADMGDSADGGPAADSGDGDNGGPGGSGDRGGGSGGAGSGMMGGGMGGAGGGGGGGGGGGDEERQSQFILNAVSDLFGEAVAGNHITGTIGEGVESAVAFRR</sequence>
<feature type="compositionally biased region" description="Low complexity" evidence="2">
    <location>
        <begin position="910"/>
        <end position="927"/>
    </location>
</feature>
<dbReference type="AlphaFoldDB" id="A0A839RVD1"/>